<dbReference type="SUPFAM" id="SSF110455">
    <property type="entry name" value="Toprim domain"/>
    <property type="match status" value="1"/>
</dbReference>
<dbReference type="EMBL" id="FLUN01000001">
    <property type="protein sequence ID" value="SBV95344.1"/>
    <property type="molecule type" value="Genomic_DNA"/>
</dbReference>
<protein>
    <submittedName>
        <fullName evidence="2">Putative ribonuclease M5</fullName>
    </submittedName>
</protein>
<dbReference type="Pfam" id="PF13331">
    <property type="entry name" value="DUF4093"/>
    <property type="match status" value="1"/>
</dbReference>
<dbReference type="AlphaFoldDB" id="A0A212J7E6"/>
<gene>
    <name evidence="2" type="ORF">KL86CLO1_10634</name>
</gene>
<dbReference type="InterPro" id="IPR006171">
    <property type="entry name" value="TOPRIM_dom"/>
</dbReference>
<evidence type="ECO:0000313" key="2">
    <source>
        <dbReference type="EMBL" id="SBV95344.1"/>
    </source>
</evidence>
<dbReference type="Gene3D" id="3.40.1360.10">
    <property type="match status" value="1"/>
</dbReference>
<feature type="domain" description="Toprim" evidence="1">
    <location>
        <begin position="5"/>
        <end position="90"/>
    </location>
</feature>
<reference evidence="2" key="1">
    <citation type="submission" date="2016-04" db="EMBL/GenBank/DDBJ databases">
        <authorList>
            <person name="Evans L.H."/>
            <person name="Alamgir A."/>
            <person name="Owens N."/>
            <person name="Weber N.D."/>
            <person name="Virtaneva K."/>
            <person name="Barbian K."/>
            <person name="Babar A."/>
            <person name="Rosenke K."/>
        </authorList>
    </citation>
    <scope>NUCLEOTIDE SEQUENCE</scope>
    <source>
        <strain evidence="2">86</strain>
    </source>
</reference>
<dbReference type="InterPro" id="IPR025156">
    <property type="entry name" value="RNase_M5_C"/>
</dbReference>
<dbReference type="GO" id="GO:0043822">
    <property type="term" value="F:ribonuclease M5 activity"/>
    <property type="evidence" value="ECO:0007669"/>
    <property type="project" value="TreeGrafter"/>
</dbReference>
<dbReference type="GO" id="GO:0006364">
    <property type="term" value="P:rRNA processing"/>
    <property type="evidence" value="ECO:0007669"/>
    <property type="project" value="TreeGrafter"/>
</dbReference>
<dbReference type="PROSITE" id="PS50880">
    <property type="entry name" value="TOPRIM"/>
    <property type="match status" value="1"/>
</dbReference>
<organism evidence="2">
    <name type="scientific">uncultured Eubacteriales bacterium</name>
    <dbReference type="NCBI Taxonomy" id="172733"/>
    <lineage>
        <taxon>Bacteria</taxon>
        <taxon>Bacillati</taxon>
        <taxon>Bacillota</taxon>
        <taxon>Clostridia</taxon>
        <taxon>Eubacteriales</taxon>
        <taxon>environmental samples</taxon>
    </lineage>
</organism>
<dbReference type="PANTHER" id="PTHR39156:SF1">
    <property type="entry name" value="RIBONUCLEASE M5"/>
    <property type="match status" value="1"/>
</dbReference>
<evidence type="ECO:0000259" key="1">
    <source>
        <dbReference type="PROSITE" id="PS50880"/>
    </source>
</evidence>
<dbReference type="SMART" id="SM00493">
    <property type="entry name" value="TOPRIM"/>
    <property type="match status" value="1"/>
</dbReference>
<sequence>MLKIKEAIVVEGRYDKNTLSQLVDTVILETSGFGVFKDGERLALLRRLAAARGLIVLTDSDGAGFVIRNYLKGTIPSEQVKHAYIPDIYGKEHRKRTPGKEGKLGVEGMGPEVLESALRRAGATILDEKETAGERLPITKADLYAAGLSGTADAAVRRSALLKELKLPEHMSANALLAVLDALYTRSELEETVLKMFSEKN</sequence>
<accession>A0A212J7E6</accession>
<name>A0A212J7E6_9FIRM</name>
<dbReference type="PANTHER" id="PTHR39156">
    <property type="entry name" value="RIBONUCLEASE M5"/>
    <property type="match status" value="1"/>
</dbReference>
<proteinExistence type="predicted"/>